<proteinExistence type="predicted"/>
<organism evidence="2 3">
    <name type="scientific">Penicillium steckii</name>
    <dbReference type="NCBI Taxonomy" id="303698"/>
    <lineage>
        <taxon>Eukaryota</taxon>
        <taxon>Fungi</taxon>
        <taxon>Dikarya</taxon>
        <taxon>Ascomycota</taxon>
        <taxon>Pezizomycotina</taxon>
        <taxon>Eurotiomycetes</taxon>
        <taxon>Eurotiomycetidae</taxon>
        <taxon>Eurotiales</taxon>
        <taxon>Aspergillaceae</taxon>
        <taxon>Penicillium</taxon>
    </lineage>
</organism>
<dbReference type="PROSITE" id="PS50017">
    <property type="entry name" value="DEATH_DOMAIN"/>
    <property type="match status" value="1"/>
</dbReference>
<dbReference type="AlphaFoldDB" id="A0A1V6THJ0"/>
<evidence type="ECO:0000259" key="1">
    <source>
        <dbReference type="PROSITE" id="PS50017"/>
    </source>
</evidence>
<reference evidence="3" key="1">
    <citation type="journal article" date="2017" name="Nat. Microbiol.">
        <title>Global analysis of biosynthetic gene clusters reveals vast potential of secondary metabolite production in Penicillium species.</title>
        <authorList>
            <person name="Nielsen J.C."/>
            <person name="Grijseels S."/>
            <person name="Prigent S."/>
            <person name="Ji B."/>
            <person name="Dainat J."/>
            <person name="Nielsen K.F."/>
            <person name="Frisvad J.C."/>
            <person name="Workman M."/>
            <person name="Nielsen J."/>
        </authorList>
    </citation>
    <scope>NUCLEOTIDE SEQUENCE [LARGE SCALE GENOMIC DNA]</scope>
    <source>
        <strain evidence="3">IBT 24891</strain>
    </source>
</reference>
<evidence type="ECO:0000313" key="3">
    <source>
        <dbReference type="Proteomes" id="UP000191285"/>
    </source>
</evidence>
<name>A0A1V6THJ0_9EURO</name>
<protein>
    <recommendedName>
        <fullName evidence="1">Death domain-containing protein</fullName>
    </recommendedName>
</protein>
<dbReference type="GO" id="GO:0007165">
    <property type="term" value="P:signal transduction"/>
    <property type="evidence" value="ECO:0007669"/>
    <property type="project" value="InterPro"/>
</dbReference>
<gene>
    <name evidence="2" type="ORF">PENSTE_c006G01677</name>
</gene>
<comment type="caution">
    <text evidence="2">The sequence shown here is derived from an EMBL/GenBank/DDBJ whole genome shotgun (WGS) entry which is preliminary data.</text>
</comment>
<feature type="domain" description="Death" evidence="1">
    <location>
        <begin position="70"/>
        <end position="123"/>
    </location>
</feature>
<dbReference type="EMBL" id="MLKD01000006">
    <property type="protein sequence ID" value="OQE25329.1"/>
    <property type="molecule type" value="Genomic_DNA"/>
</dbReference>
<sequence>MAKPNFEGLPTELKIQVLWQIPFIGDIKSIVFASPGYHRTYLLIRSDILNWHVNQQLSEDLDPVEALTAIRSKDIRFSTERESAIALLDTWRRKNEIHNLSQLYQLPCRLDRPDSLEEVIDLLHFKRILQFFLVDFALNAPKPPMIPITQWKDQFLPLALSSLERQRILRALCRLQTLKNIFGDPVHCSGYPFCGSCKNKNHWRNREITEQIQFSTDPYNDENDQYAFRLFYGTMPPWEYEEMGSVFGYFKAKIDLVGKDIAHDLRNFSKRTPCDFFQDIIPAEERPPPGSTIASDINLILFPDKDAGGLAGLGPEFLYRLFHMDRLAQRNTVCRNTRDNWYGPFIGSNISLSWELRFPLIEPADRHERPGFETRWSSLSSIEQPTIEWKRTWLLPHEEETELEYAIDIDERDETDWHWCYALWDEERLEEWKSHPCGEKGSPSSHTFIMSETENILIAPSGQ</sequence>
<keyword evidence="3" id="KW-1185">Reference proteome</keyword>
<dbReference type="Proteomes" id="UP000191285">
    <property type="component" value="Unassembled WGS sequence"/>
</dbReference>
<dbReference type="OrthoDB" id="5427059at2759"/>
<accession>A0A1V6THJ0</accession>
<dbReference type="InterPro" id="IPR000488">
    <property type="entry name" value="Death_dom"/>
</dbReference>
<evidence type="ECO:0000313" key="2">
    <source>
        <dbReference type="EMBL" id="OQE25329.1"/>
    </source>
</evidence>